<dbReference type="AlphaFoldDB" id="A0A396I8D5"/>
<dbReference type="Gramene" id="rna21096">
    <property type="protein sequence ID" value="RHN59107.1"/>
    <property type="gene ID" value="gene21096"/>
</dbReference>
<evidence type="ECO:0000313" key="2">
    <source>
        <dbReference type="Proteomes" id="UP000265566"/>
    </source>
</evidence>
<gene>
    <name evidence="1" type="ORF">MtrunA17_Chr4g0009691</name>
</gene>
<dbReference type="Proteomes" id="UP000265566">
    <property type="component" value="Chromosome 4"/>
</dbReference>
<accession>A0A396I8D5</accession>
<dbReference type="EMBL" id="PSQE01000004">
    <property type="protein sequence ID" value="RHN59107.1"/>
    <property type="molecule type" value="Genomic_DNA"/>
</dbReference>
<sequence length="42" mass="4840">MKGEQEDCSVPCILSCFFLHQLALLENRNKCCSYNTTQTWAL</sequence>
<protein>
    <submittedName>
        <fullName evidence="1">Uncharacterized protein</fullName>
    </submittedName>
</protein>
<proteinExistence type="predicted"/>
<reference evidence="2" key="1">
    <citation type="journal article" date="2018" name="Nat. Plants">
        <title>Whole-genome landscape of Medicago truncatula symbiotic genes.</title>
        <authorList>
            <person name="Pecrix Y."/>
            <person name="Staton S.E."/>
            <person name="Sallet E."/>
            <person name="Lelandais-Briere C."/>
            <person name="Moreau S."/>
            <person name="Carrere S."/>
            <person name="Blein T."/>
            <person name="Jardinaud M.F."/>
            <person name="Latrasse D."/>
            <person name="Zouine M."/>
            <person name="Zahm M."/>
            <person name="Kreplak J."/>
            <person name="Mayjonade B."/>
            <person name="Satge C."/>
            <person name="Perez M."/>
            <person name="Cauet S."/>
            <person name="Marande W."/>
            <person name="Chantry-Darmon C."/>
            <person name="Lopez-Roques C."/>
            <person name="Bouchez O."/>
            <person name="Berard A."/>
            <person name="Debelle F."/>
            <person name="Munos S."/>
            <person name="Bendahmane A."/>
            <person name="Berges H."/>
            <person name="Niebel A."/>
            <person name="Buitink J."/>
            <person name="Frugier F."/>
            <person name="Benhamed M."/>
            <person name="Crespi M."/>
            <person name="Gouzy J."/>
            <person name="Gamas P."/>
        </authorList>
    </citation>
    <scope>NUCLEOTIDE SEQUENCE [LARGE SCALE GENOMIC DNA]</scope>
    <source>
        <strain evidence="2">cv. Jemalong A17</strain>
    </source>
</reference>
<evidence type="ECO:0000313" key="1">
    <source>
        <dbReference type="EMBL" id="RHN59107.1"/>
    </source>
</evidence>
<organism evidence="1 2">
    <name type="scientific">Medicago truncatula</name>
    <name type="common">Barrel medic</name>
    <name type="synonym">Medicago tribuloides</name>
    <dbReference type="NCBI Taxonomy" id="3880"/>
    <lineage>
        <taxon>Eukaryota</taxon>
        <taxon>Viridiplantae</taxon>
        <taxon>Streptophyta</taxon>
        <taxon>Embryophyta</taxon>
        <taxon>Tracheophyta</taxon>
        <taxon>Spermatophyta</taxon>
        <taxon>Magnoliopsida</taxon>
        <taxon>eudicotyledons</taxon>
        <taxon>Gunneridae</taxon>
        <taxon>Pentapetalae</taxon>
        <taxon>rosids</taxon>
        <taxon>fabids</taxon>
        <taxon>Fabales</taxon>
        <taxon>Fabaceae</taxon>
        <taxon>Papilionoideae</taxon>
        <taxon>50 kb inversion clade</taxon>
        <taxon>NPAAA clade</taxon>
        <taxon>Hologalegina</taxon>
        <taxon>IRL clade</taxon>
        <taxon>Trifolieae</taxon>
        <taxon>Medicago</taxon>
    </lineage>
</organism>
<name>A0A396I8D5_MEDTR</name>
<comment type="caution">
    <text evidence="1">The sequence shown here is derived from an EMBL/GenBank/DDBJ whole genome shotgun (WGS) entry which is preliminary data.</text>
</comment>